<dbReference type="InterPro" id="IPR009614">
    <property type="entry name" value="YoeB_toxin"/>
</dbReference>
<dbReference type="SUPFAM" id="SSF143011">
    <property type="entry name" value="RelE-like"/>
    <property type="match status" value="1"/>
</dbReference>
<keyword evidence="3" id="KW-0540">Nuclease</keyword>
<evidence type="ECO:0000256" key="2">
    <source>
        <dbReference type="ARBA" id="ARBA00022649"/>
    </source>
</evidence>
<dbReference type="EMBL" id="VWXF01000002">
    <property type="protein sequence ID" value="NIF21242.1"/>
    <property type="molecule type" value="Genomic_DNA"/>
</dbReference>
<organism evidence="7 8">
    <name type="scientific">Candidatus Pantoea multigeneris</name>
    <dbReference type="NCBI Taxonomy" id="2608357"/>
    <lineage>
        <taxon>Bacteria</taxon>
        <taxon>Pseudomonadati</taxon>
        <taxon>Pseudomonadota</taxon>
        <taxon>Gammaproteobacteria</taxon>
        <taxon>Enterobacterales</taxon>
        <taxon>Erwiniaceae</taxon>
        <taxon>Pantoea</taxon>
    </lineage>
</organism>
<evidence type="ECO:0000313" key="8">
    <source>
        <dbReference type="Proteomes" id="UP001515683"/>
    </source>
</evidence>
<keyword evidence="5" id="KW-0378">Hydrolase</keyword>
<evidence type="ECO:0000256" key="4">
    <source>
        <dbReference type="ARBA" id="ARBA00022759"/>
    </source>
</evidence>
<dbReference type="Pfam" id="PF06769">
    <property type="entry name" value="YoeB_toxin"/>
    <property type="match status" value="1"/>
</dbReference>
<keyword evidence="4" id="KW-0255">Endonuclease</keyword>
<sequence length="87" mass="10579">MKIRFTKRAAADFNYWKDNDPKLIERIRELIKACQENPFEGIGKPERLRHFKNPALYSRRINREHRLVYSINEGELTIIACWFHYEI</sequence>
<dbReference type="Proteomes" id="UP001515683">
    <property type="component" value="Unassembled WGS sequence"/>
</dbReference>
<proteinExistence type="inferred from homology"/>
<evidence type="ECO:0000256" key="5">
    <source>
        <dbReference type="ARBA" id="ARBA00022801"/>
    </source>
</evidence>
<reference evidence="7 8" key="1">
    <citation type="journal article" date="2019" name="bioRxiv">
        <title>Bacteria contribute to plant secondary compound degradation in a generalist herbivore system.</title>
        <authorList>
            <person name="Francoeur C.B."/>
            <person name="Khadempour L."/>
            <person name="Moreira-Soto R.D."/>
            <person name="Gotting K."/>
            <person name="Book A.J."/>
            <person name="Pinto-Tomas A.A."/>
            <person name="Keefover-Ring K."/>
            <person name="Currie C.R."/>
        </authorList>
    </citation>
    <scope>NUCLEOTIDE SEQUENCE [LARGE SCALE GENOMIC DNA]</scope>
    <source>
        <strain evidence="7">Acro-835</strain>
    </source>
</reference>
<dbReference type="Gene3D" id="3.30.2310.20">
    <property type="entry name" value="RelE-like"/>
    <property type="match status" value="1"/>
</dbReference>
<evidence type="ECO:0000313" key="7">
    <source>
        <dbReference type="EMBL" id="NIF21242.1"/>
    </source>
</evidence>
<dbReference type="RefSeq" id="WP_167013080.1">
    <property type="nucleotide sequence ID" value="NZ_VWXF01000002.1"/>
</dbReference>
<comment type="caution">
    <text evidence="7">The sequence shown here is derived from an EMBL/GenBank/DDBJ whole genome shotgun (WGS) entry which is preliminary data.</text>
</comment>
<gene>
    <name evidence="7" type="ORF">F3J40_06425</name>
</gene>
<dbReference type="NCBIfam" id="TIGR02116">
    <property type="entry name" value="toxin_Txe_YoeB"/>
    <property type="match status" value="1"/>
</dbReference>
<dbReference type="InterPro" id="IPR035093">
    <property type="entry name" value="RelE/ParE_toxin_dom_sf"/>
</dbReference>
<accession>A0ABX0RA75</accession>
<comment type="similarity">
    <text evidence="1">Belongs to the YoeB family.</text>
</comment>
<protein>
    <recommendedName>
        <fullName evidence="6">Putative mRNA interferase YoeB</fullName>
    </recommendedName>
</protein>
<dbReference type="PANTHER" id="PTHR38039:SF1">
    <property type="entry name" value="TOXIN YOEB"/>
    <property type="match status" value="1"/>
</dbReference>
<evidence type="ECO:0000256" key="1">
    <source>
        <dbReference type="ARBA" id="ARBA00008172"/>
    </source>
</evidence>
<name>A0ABX0RA75_9GAMM</name>
<evidence type="ECO:0000256" key="6">
    <source>
        <dbReference type="ARBA" id="ARBA00030388"/>
    </source>
</evidence>
<keyword evidence="8" id="KW-1185">Reference proteome</keyword>
<dbReference type="PANTHER" id="PTHR38039">
    <property type="entry name" value="TOXIN YOEB"/>
    <property type="match status" value="1"/>
</dbReference>
<keyword evidence="2" id="KW-1277">Toxin-antitoxin system</keyword>
<evidence type="ECO:0000256" key="3">
    <source>
        <dbReference type="ARBA" id="ARBA00022722"/>
    </source>
</evidence>